<name>A0A5D1ZZY8_GOSDA</name>
<accession>A0A5D1ZZY8</accession>
<keyword evidence="2" id="KW-1185">Reference proteome</keyword>
<organism evidence="1 2">
    <name type="scientific">Gossypium darwinii</name>
    <name type="common">Darwin's cotton</name>
    <name type="synonym">Gossypium barbadense var. darwinii</name>
    <dbReference type="NCBI Taxonomy" id="34276"/>
    <lineage>
        <taxon>Eukaryota</taxon>
        <taxon>Viridiplantae</taxon>
        <taxon>Streptophyta</taxon>
        <taxon>Embryophyta</taxon>
        <taxon>Tracheophyta</taxon>
        <taxon>Spermatophyta</taxon>
        <taxon>Magnoliopsida</taxon>
        <taxon>eudicotyledons</taxon>
        <taxon>Gunneridae</taxon>
        <taxon>Pentapetalae</taxon>
        <taxon>rosids</taxon>
        <taxon>malvids</taxon>
        <taxon>Malvales</taxon>
        <taxon>Malvaceae</taxon>
        <taxon>Malvoideae</taxon>
        <taxon>Gossypium</taxon>
    </lineage>
</organism>
<protein>
    <submittedName>
        <fullName evidence="1">Uncharacterized protein</fullName>
    </submittedName>
</protein>
<dbReference type="Proteomes" id="UP000323506">
    <property type="component" value="Chromosome D13"/>
</dbReference>
<evidence type="ECO:0000313" key="2">
    <source>
        <dbReference type="Proteomes" id="UP000323506"/>
    </source>
</evidence>
<dbReference type="AlphaFoldDB" id="A0A5D1ZZY8"/>
<proteinExistence type="predicted"/>
<reference evidence="1 2" key="1">
    <citation type="submission" date="2019-06" db="EMBL/GenBank/DDBJ databases">
        <title>WGS assembly of Gossypium darwinii.</title>
        <authorList>
            <person name="Chen Z.J."/>
            <person name="Sreedasyam A."/>
            <person name="Ando A."/>
            <person name="Song Q."/>
            <person name="De L."/>
            <person name="Hulse-Kemp A."/>
            <person name="Ding M."/>
            <person name="Ye W."/>
            <person name="Kirkbride R."/>
            <person name="Jenkins J."/>
            <person name="Plott C."/>
            <person name="Lovell J."/>
            <person name="Lin Y.-M."/>
            <person name="Vaughn R."/>
            <person name="Liu B."/>
            <person name="Li W."/>
            <person name="Simpson S."/>
            <person name="Scheffler B."/>
            <person name="Saski C."/>
            <person name="Grover C."/>
            <person name="Hu G."/>
            <person name="Conover J."/>
            <person name="Carlson J."/>
            <person name="Shu S."/>
            <person name="Boston L."/>
            <person name="Williams M."/>
            <person name="Peterson D."/>
            <person name="Mcgee K."/>
            <person name="Jones D."/>
            <person name="Wendel J."/>
            <person name="Stelly D."/>
            <person name="Grimwood J."/>
            <person name="Schmutz J."/>
        </authorList>
    </citation>
    <scope>NUCLEOTIDE SEQUENCE [LARGE SCALE GENOMIC DNA]</scope>
    <source>
        <strain evidence="1">1808015.09</strain>
    </source>
</reference>
<dbReference type="EMBL" id="CM017713">
    <property type="protein sequence ID" value="TYG38171.1"/>
    <property type="molecule type" value="Genomic_DNA"/>
</dbReference>
<sequence>MGCFFVSLRLETLKTSSLGILFATLVLRNSRSYLHLKTLFKDYIKFYVNMVFDPLKSPYYKVICVRKAPDQPSNYKPDIHWNCYWKDSFYFDAENEPLTMPISTTEAPQMCSYMGKCRGVLYVSVTYFVLMC</sequence>
<evidence type="ECO:0000313" key="1">
    <source>
        <dbReference type="EMBL" id="TYG38171.1"/>
    </source>
</evidence>
<gene>
    <name evidence="1" type="ORF">ES288_D13G200400v1</name>
</gene>